<organism evidence="3 4">
    <name type="scientific">Aspergillus ustus</name>
    <dbReference type="NCBI Taxonomy" id="40382"/>
    <lineage>
        <taxon>Eukaryota</taxon>
        <taxon>Fungi</taxon>
        <taxon>Dikarya</taxon>
        <taxon>Ascomycota</taxon>
        <taxon>Pezizomycotina</taxon>
        <taxon>Eurotiomycetes</taxon>
        <taxon>Eurotiomycetidae</taxon>
        <taxon>Eurotiales</taxon>
        <taxon>Aspergillaceae</taxon>
        <taxon>Aspergillus</taxon>
        <taxon>Aspergillus subgen. Nidulantes</taxon>
    </lineage>
</organism>
<evidence type="ECO:0000313" key="4">
    <source>
        <dbReference type="Proteomes" id="UP000053475"/>
    </source>
</evidence>
<feature type="transmembrane region" description="Helical" evidence="2">
    <location>
        <begin position="369"/>
        <end position="388"/>
    </location>
</feature>
<feature type="compositionally biased region" description="Polar residues" evidence="1">
    <location>
        <begin position="54"/>
        <end position="65"/>
    </location>
</feature>
<feature type="region of interest" description="Disordered" evidence="1">
    <location>
        <begin position="1"/>
        <end position="110"/>
    </location>
</feature>
<accession>A0A0C1E6Y0</accession>
<feature type="transmembrane region" description="Helical" evidence="2">
    <location>
        <begin position="303"/>
        <end position="321"/>
    </location>
</feature>
<dbReference type="AlphaFoldDB" id="A0A0C1E6Y0"/>
<name>A0A0C1E6Y0_ASPUT</name>
<gene>
    <name evidence="3" type="ORF">HK57_00325</name>
</gene>
<protein>
    <submittedName>
        <fullName evidence="3">Uncharacterized protein</fullName>
    </submittedName>
</protein>
<keyword evidence="2" id="KW-0472">Membrane</keyword>
<keyword evidence="4" id="KW-1185">Reference proteome</keyword>
<keyword evidence="2" id="KW-0812">Transmembrane</keyword>
<reference evidence="3 4" key="1">
    <citation type="submission" date="2014-11" db="EMBL/GenBank/DDBJ databases">
        <title>Genomics derived discovery of secondary metabolites biosynthetic gene clusters in Aspergillus ustus.</title>
        <authorList>
            <person name="Pi B."/>
            <person name="Dai F."/>
            <person name="Song X."/>
            <person name="Zhu C."/>
            <person name="Li H."/>
            <person name="Yu D."/>
        </authorList>
    </citation>
    <scope>NUCLEOTIDE SEQUENCE [LARGE SCALE GENOMIC DNA]</scope>
    <source>
        <strain evidence="3 4">3.3904</strain>
    </source>
</reference>
<feature type="transmembrane region" description="Helical" evidence="2">
    <location>
        <begin position="260"/>
        <end position="283"/>
    </location>
</feature>
<feature type="transmembrane region" description="Helical" evidence="2">
    <location>
        <begin position="122"/>
        <end position="145"/>
    </location>
</feature>
<dbReference type="Proteomes" id="UP000053475">
    <property type="component" value="Unassembled WGS sequence"/>
</dbReference>
<evidence type="ECO:0000256" key="1">
    <source>
        <dbReference type="SAM" id="MobiDB-lite"/>
    </source>
</evidence>
<feature type="transmembrane region" description="Helical" evidence="2">
    <location>
        <begin position="328"/>
        <end position="349"/>
    </location>
</feature>
<feature type="transmembrane region" description="Helical" evidence="2">
    <location>
        <begin position="419"/>
        <end position="437"/>
    </location>
</feature>
<comment type="caution">
    <text evidence="3">The sequence shown here is derived from an EMBL/GenBank/DDBJ whole genome shotgun (WGS) entry which is preliminary data.</text>
</comment>
<feature type="compositionally biased region" description="Low complexity" evidence="1">
    <location>
        <begin position="66"/>
        <end position="82"/>
    </location>
</feature>
<proteinExistence type="predicted"/>
<feature type="transmembrane region" description="Helical" evidence="2">
    <location>
        <begin position="395"/>
        <end position="413"/>
    </location>
</feature>
<evidence type="ECO:0000256" key="2">
    <source>
        <dbReference type="SAM" id="Phobius"/>
    </source>
</evidence>
<sequence>MTEPPVVEPTSGVTPSSFEEIQRTPERSTSASQASEAFDSDVNEPSETAAEQPLPSQVSSARNRYTPTTTTTSATATEPATTLRRRRTHQTPSSEQPQDPADDGTSEPSTSSKTWDFFVQKLVPICGFLGLILAVAFGIGAWIGMNYANSYSKKQYDIALFSACHDYEDMGATSFCQKIITAGLNSADLVKRAQPQECDCPPIPPTADEVAWQELYEFWAPIAHRVKNTPIFYAFWTLPMSIQNGGTLPESDGGLRHSILAWWSTTLYVVWQIILLGSSRFALGLCVHLAGEFLASPFPRFPVIAALMVPLLSFDAIYVLASHAPAHLVATFWVLLVLGLFGLLFWVGMEDDDWAKVRAFIRDPSNRQHALTSISVIFLFINFFPCWLMTAVRGITLFLWSLVTLAFWGNWAGDDEYNPVAFAGFVAAALATLLDLFHPNFITALWYEAYCR</sequence>
<keyword evidence="2" id="KW-1133">Transmembrane helix</keyword>
<dbReference type="EMBL" id="JOMC01000028">
    <property type="protein sequence ID" value="KIA75883.1"/>
    <property type="molecule type" value="Genomic_DNA"/>
</dbReference>
<evidence type="ECO:0000313" key="3">
    <source>
        <dbReference type="EMBL" id="KIA75883.1"/>
    </source>
</evidence>